<sequence>LRCFVVVVVMVVEINGMRGRDGVGEWLSFGEFSCACVSFALIPFHFAGTICE</sequence>
<name>A0A0M3KJ37_ANISI</name>
<dbReference type="AlphaFoldDB" id="A0A0M3KJ37"/>
<protein>
    <submittedName>
        <fullName evidence="1">Secreted protein</fullName>
    </submittedName>
</protein>
<organism evidence="1">
    <name type="scientific">Anisakis simplex</name>
    <name type="common">Herring worm</name>
    <dbReference type="NCBI Taxonomy" id="6269"/>
    <lineage>
        <taxon>Eukaryota</taxon>
        <taxon>Metazoa</taxon>
        <taxon>Ecdysozoa</taxon>
        <taxon>Nematoda</taxon>
        <taxon>Chromadorea</taxon>
        <taxon>Rhabditida</taxon>
        <taxon>Spirurina</taxon>
        <taxon>Ascaridomorpha</taxon>
        <taxon>Ascaridoidea</taxon>
        <taxon>Anisakidae</taxon>
        <taxon>Anisakis</taxon>
        <taxon>Anisakis simplex complex</taxon>
    </lineage>
</organism>
<accession>A0A0M3KJ37</accession>
<dbReference type="WBParaSite" id="ASIM_0002100901-mRNA-1">
    <property type="protein sequence ID" value="ASIM_0002100901-mRNA-1"/>
    <property type="gene ID" value="ASIM_0002100901"/>
</dbReference>
<evidence type="ECO:0000313" key="1">
    <source>
        <dbReference type="WBParaSite" id="ASIM_0002100901-mRNA-1"/>
    </source>
</evidence>
<reference evidence="1" key="1">
    <citation type="submission" date="2017-02" db="UniProtKB">
        <authorList>
            <consortium name="WormBaseParasite"/>
        </authorList>
    </citation>
    <scope>IDENTIFICATION</scope>
</reference>
<proteinExistence type="predicted"/>